<accession>A0A2K0UTQ9</accession>
<dbReference type="Proteomes" id="UP000236664">
    <property type="component" value="Unassembled WGS sequence"/>
</dbReference>
<keyword evidence="2" id="KW-1185">Reference proteome</keyword>
<dbReference type="AlphaFoldDB" id="A0A2K0UTQ9"/>
<evidence type="ECO:0000313" key="1">
    <source>
        <dbReference type="EMBL" id="PNP61154.1"/>
    </source>
</evidence>
<organism evidence="1 2">
    <name type="scientific">Gibberella nygamai</name>
    <name type="common">Bean root rot disease fungus</name>
    <name type="synonym">Fusarium nygamai</name>
    <dbReference type="NCBI Taxonomy" id="42673"/>
    <lineage>
        <taxon>Eukaryota</taxon>
        <taxon>Fungi</taxon>
        <taxon>Dikarya</taxon>
        <taxon>Ascomycota</taxon>
        <taxon>Pezizomycotina</taxon>
        <taxon>Sordariomycetes</taxon>
        <taxon>Hypocreomycetidae</taxon>
        <taxon>Hypocreales</taxon>
        <taxon>Nectriaceae</taxon>
        <taxon>Fusarium</taxon>
        <taxon>Fusarium fujikuroi species complex</taxon>
    </lineage>
</organism>
<sequence length="31" mass="3542">MAGARHGDARLETARLRRGSMKFDIPHEFQS</sequence>
<gene>
    <name evidence="1" type="ORF">FNYG_14111</name>
</gene>
<evidence type="ECO:0000313" key="2">
    <source>
        <dbReference type="Proteomes" id="UP000236664"/>
    </source>
</evidence>
<comment type="caution">
    <text evidence="1">The sequence shown here is derived from an EMBL/GenBank/DDBJ whole genome shotgun (WGS) entry which is preliminary data.</text>
</comment>
<dbReference type="EMBL" id="MTQA01000316">
    <property type="protein sequence ID" value="PNP61154.1"/>
    <property type="molecule type" value="Genomic_DNA"/>
</dbReference>
<protein>
    <submittedName>
        <fullName evidence="1">Uncharacterized protein</fullName>
    </submittedName>
</protein>
<reference evidence="1 2" key="1">
    <citation type="submission" date="2017-06" db="EMBL/GenBank/DDBJ databases">
        <title>Genome of Fusarium nygamai isolate CS10214.</title>
        <authorList>
            <person name="Gardiner D.M."/>
            <person name="Obanor F."/>
            <person name="Kazan K."/>
        </authorList>
    </citation>
    <scope>NUCLEOTIDE SEQUENCE [LARGE SCALE GENOMIC DNA]</scope>
    <source>
        <strain evidence="1 2">CS10214</strain>
    </source>
</reference>
<name>A0A2K0UTQ9_GIBNY</name>
<proteinExistence type="predicted"/>